<keyword evidence="3" id="KW-1185">Reference proteome</keyword>
<evidence type="ECO:0000256" key="1">
    <source>
        <dbReference type="SAM" id="MobiDB-lite"/>
    </source>
</evidence>
<organism evidence="2 3">
    <name type="scientific">Ophiocordyceps unilateralis</name>
    <name type="common">Zombie-ant fungus</name>
    <name type="synonym">Torrubia unilateralis</name>
    <dbReference type="NCBI Taxonomy" id="268505"/>
    <lineage>
        <taxon>Eukaryota</taxon>
        <taxon>Fungi</taxon>
        <taxon>Dikarya</taxon>
        <taxon>Ascomycota</taxon>
        <taxon>Pezizomycotina</taxon>
        <taxon>Sordariomycetes</taxon>
        <taxon>Hypocreomycetidae</taxon>
        <taxon>Hypocreales</taxon>
        <taxon>Ophiocordycipitaceae</taxon>
        <taxon>Ophiocordyceps</taxon>
    </lineage>
</organism>
<dbReference type="STRING" id="268505.A0A2A9PAH8"/>
<feature type="region of interest" description="Disordered" evidence="1">
    <location>
        <begin position="294"/>
        <end position="377"/>
    </location>
</feature>
<accession>A0A2A9PAH8</accession>
<feature type="region of interest" description="Disordered" evidence="1">
    <location>
        <begin position="233"/>
        <end position="278"/>
    </location>
</feature>
<dbReference type="OrthoDB" id="5327538at2759"/>
<reference evidence="2 3" key="1">
    <citation type="journal article" date="2015" name="BMC Genomics">
        <title>Gene expression during zombie ant biting behavior reflects the complexity underlying fungal parasitic behavioral manipulation.</title>
        <authorList>
            <person name="de Bekker C."/>
            <person name="Ohm R.A."/>
            <person name="Loreto R.G."/>
            <person name="Sebastian A."/>
            <person name="Albert I."/>
            <person name="Merrow M."/>
            <person name="Brachmann A."/>
            <person name="Hughes D.P."/>
        </authorList>
    </citation>
    <scope>NUCLEOTIDE SEQUENCE [LARGE SCALE GENOMIC DNA]</scope>
    <source>
        <strain evidence="2 3">SC16a</strain>
    </source>
</reference>
<name>A0A2A9PAH8_OPHUN</name>
<reference evidence="2 3" key="2">
    <citation type="journal article" date="2017" name="Sci. Rep.">
        <title>Ant-infecting Ophiocordyceps genomes reveal a high diversity of potential behavioral manipulation genes and a possible major role for enterotoxins.</title>
        <authorList>
            <person name="de Bekker C."/>
            <person name="Ohm R.A."/>
            <person name="Evans H.C."/>
            <person name="Brachmann A."/>
            <person name="Hughes D.P."/>
        </authorList>
    </citation>
    <scope>NUCLEOTIDE SEQUENCE [LARGE SCALE GENOMIC DNA]</scope>
    <source>
        <strain evidence="2 3">SC16a</strain>
    </source>
</reference>
<gene>
    <name evidence="2" type="ORF">XA68_14013</name>
</gene>
<evidence type="ECO:0000313" key="3">
    <source>
        <dbReference type="Proteomes" id="UP000037136"/>
    </source>
</evidence>
<dbReference type="EMBL" id="LAZP02000315">
    <property type="protein sequence ID" value="PFH58214.1"/>
    <property type="molecule type" value="Genomic_DNA"/>
</dbReference>
<proteinExistence type="predicted"/>
<protein>
    <submittedName>
        <fullName evidence="2">Uncharacterized protein</fullName>
    </submittedName>
</protein>
<sequence length="388" mass="43443">MHPAAFTYLRHGPGGFGCLPSAGRRWRQITRLRVSVQTWDFQASRRDQLRTLDDYLRAFAPRLKTFSFTWVGRLRGPCPLGLAEDGPLPPRKLFHELTSAMSPLPTRPGREAIHFPLLRRLRIRNATMSAAQLTCLIAAHRDTVTAFDFHHVLLLDGGWHEALSWVVSDSAWVSSGLVSAVKPGAQDAEEEEEEEEEEEVSSLSNSLVSADDFLPSPSAAVEAVTKALFGSREQLDEWPSERPSNPADDARTISTSIRKKKRVRRRRRHRHQQDDRDIKSDDIGVVTISAPLVAAPAPQLTLLQPTVYDGGEEGVDMKKKTKKNDDDDDDDDDDASHRRHALQRAKEAVLSRLGRGKHPCRPRAAPPVDDRRSLESRSAVVPLFFKPS</sequence>
<feature type="compositionally biased region" description="Acidic residues" evidence="1">
    <location>
        <begin position="187"/>
        <end position="200"/>
    </location>
</feature>
<comment type="caution">
    <text evidence="2">The sequence shown here is derived from an EMBL/GenBank/DDBJ whole genome shotgun (WGS) entry which is preliminary data.</text>
</comment>
<evidence type="ECO:0000313" key="2">
    <source>
        <dbReference type="EMBL" id="PFH58214.1"/>
    </source>
</evidence>
<dbReference type="Proteomes" id="UP000037136">
    <property type="component" value="Unassembled WGS sequence"/>
</dbReference>
<feature type="region of interest" description="Disordered" evidence="1">
    <location>
        <begin position="183"/>
        <end position="202"/>
    </location>
</feature>
<feature type="compositionally biased region" description="Basic residues" evidence="1">
    <location>
        <begin position="257"/>
        <end position="271"/>
    </location>
</feature>
<dbReference type="AlphaFoldDB" id="A0A2A9PAH8"/>